<dbReference type="Gene3D" id="3.40.50.200">
    <property type="entry name" value="Peptidase S8/S53 domain"/>
    <property type="match status" value="1"/>
</dbReference>
<feature type="chain" id="PRO_5003855491" description="tripeptidyl-peptidase II" evidence="16">
    <location>
        <begin position="19"/>
        <end position="604"/>
    </location>
</feature>
<dbReference type="PROSITE" id="PS51695">
    <property type="entry name" value="SEDOLISIN"/>
    <property type="match status" value="1"/>
</dbReference>
<dbReference type="GO" id="GO:0004252">
    <property type="term" value="F:serine-type endopeptidase activity"/>
    <property type="evidence" value="ECO:0007669"/>
    <property type="project" value="UniProtKB-UniRule"/>
</dbReference>
<dbReference type="KEGG" id="mbe:MBM_08512"/>
<keyword evidence="13" id="KW-0865">Zymogen</keyword>
<keyword evidence="9 15" id="KW-0378">Hydrolase</keyword>
<keyword evidence="11 15" id="KW-0106">Calcium</keyword>
<dbReference type="CDD" id="cd04056">
    <property type="entry name" value="Peptidases_S53"/>
    <property type="match status" value="1"/>
</dbReference>
<evidence type="ECO:0000256" key="13">
    <source>
        <dbReference type="ARBA" id="ARBA00023145"/>
    </source>
</evidence>
<dbReference type="GO" id="GO:0008240">
    <property type="term" value="F:tripeptidyl-peptidase activity"/>
    <property type="evidence" value="ECO:0007669"/>
    <property type="project" value="UniProtKB-EC"/>
</dbReference>
<feature type="domain" description="Peptidase S53" evidence="17">
    <location>
        <begin position="223"/>
        <end position="604"/>
    </location>
</feature>
<feature type="active site" description="Charge relay system" evidence="15">
    <location>
        <position position="303"/>
    </location>
</feature>
<feature type="binding site" evidence="15">
    <location>
        <position position="566"/>
    </location>
    <ligand>
        <name>Ca(2+)</name>
        <dbReference type="ChEBI" id="CHEBI:29108"/>
    </ligand>
</feature>
<evidence type="ECO:0000256" key="7">
    <source>
        <dbReference type="ARBA" id="ARBA00022723"/>
    </source>
</evidence>
<evidence type="ECO:0000256" key="1">
    <source>
        <dbReference type="ARBA" id="ARBA00001910"/>
    </source>
</evidence>
<dbReference type="InParanoid" id="K1XLR5"/>
<dbReference type="OrthoDB" id="409122at2759"/>
<evidence type="ECO:0000256" key="10">
    <source>
        <dbReference type="ARBA" id="ARBA00022825"/>
    </source>
</evidence>
<dbReference type="InterPro" id="IPR030400">
    <property type="entry name" value="Sedolisin_dom"/>
</dbReference>
<organism evidence="18 19">
    <name type="scientific">Marssonina brunnea f. sp. multigermtubi (strain MB_m1)</name>
    <name type="common">Marssonina leaf spot fungus</name>
    <dbReference type="NCBI Taxonomy" id="1072389"/>
    <lineage>
        <taxon>Eukaryota</taxon>
        <taxon>Fungi</taxon>
        <taxon>Dikarya</taxon>
        <taxon>Ascomycota</taxon>
        <taxon>Pezizomycotina</taxon>
        <taxon>Leotiomycetes</taxon>
        <taxon>Helotiales</taxon>
        <taxon>Drepanopezizaceae</taxon>
        <taxon>Drepanopeziza</taxon>
    </lineage>
</organism>
<keyword evidence="12" id="KW-0843">Virulence</keyword>
<dbReference type="GO" id="GO:0006508">
    <property type="term" value="P:proteolysis"/>
    <property type="evidence" value="ECO:0007669"/>
    <property type="project" value="UniProtKB-KW"/>
</dbReference>
<feature type="binding site" evidence="15">
    <location>
        <position position="584"/>
    </location>
    <ligand>
        <name>Ca(2+)</name>
        <dbReference type="ChEBI" id="CHEBI:29108"/>
    </ligand>
</feature>
<dbReference type="InterPro" id="IPR050819">
    <property type="entry name" value="Tripeptidyl-peptidase_I"/>
</dbReference>
<dbReference type="InterPro" id="IPR036852">
    <property type="entry name" value="Peptidase_S8/S53_dom_sf"/>
</dbReference>
<dbReference type="Pfam" id="PF09286">
    <property type="entry name" value="Pro-kuma_activ"/>
    <property type="match status" value="1"/>
</dbReference>
<dbReference type="SMART" id="SM00944">
    <property type="entry name" value="Pro-kuma_activ"/>
    <property type="match status" value="1"/>
</dbReference>
<comment type="catalytic activity">
    <reaction evidence="1">
        <text>Release of an N-terminal tripeptide from a polypeptide.</text>
        <dbReference type="EC" id="3.4.14.10"/>
    </reaction>
</comment>
<keyword evidence="5" id="KW-0964">Secreted</keyword>
<feature type="binding site" evidence="15">
    <location>
        <position position="567"/>
    </location>
    <ligand>
        <name>Ca(2+)</name>
        <dbReference type="ChEBI" id="CHEBI:29108"/>
    </ligand>
</feature>
<evidence type="ECO:0000256" key="6">
    <source>
        <dbReference type="ARBA" id="ARBA00022670"/>
    </source>
</evidence>
<dbReference type="EMBL" id="JH921450">
    <property type="protein sequence ID" value="EKD13429.1"/>
    <property type="molecule type" value="Genomic_DNA"/>
</dbReference>
<gene>
    <name evidence="18" type="ORF">MBM_08512</name>
</gene>
<evidence type="ECO:0000256" key="15">
    <source>
        <dbReference type="PROSITE-ProRule" id="PRU01032"/>
    </source>
</evidence>
<feature type="active site" description="Charge relay system" evidence="15">
    <location>
        <position position="523"/>
    </location>
</feature>
<comment type="subcellular location">
    <subcellularLocation>
        <location evidence="3">Secreted</location>
        <location evidence="3">Extracellular space</location>
    </subcellularLocation>
</comment>
<dbReference type="GO" id="GO:0005576">
    <property type="term" value="C:extracellular region"/>
    <property type="evidence" value="ECO:0007669"/>
    <property type="project" value="UniProtKB-SubCell"/>
</dbReference>
<keyword evidence="6 15" id="KW-0645">Protease</keyword>
<dbReference type="SUPFAM" id="SSF52743">
    <property type="entry name" value="Subtilisin-like"/>
    <property type="match status" value="1"/>
</dbReference>
<name>K1XLR5_MARBU</name>
<dbReference type="InterPro" id="IPR015366">
    <property type="entry name" value="S53_propep"/>
</dbReference>
<dbReference type="GO" id="GO:0046872">
    <property type="term" value="F:metal ion binding"/>
    <property type="evidence" value="ECO:0007669"/>
    <property type="project" value="UniProtKB-UniRule"/>
</dbReference>
<feature type="signal peptide" evidence="16">
    <location>
        <begin position="1"/>
        <end position="18"/>
    </location>
</feature>
<comment type="function">
    <text evidence="2">Secreted tripeptidyl-peptidase which degrades proteins at acidic pHs and is involved in virulence.</text>
</comment>
<reference evidence="18 19" key="1">
    <citation type="journal article" date="2012" name="BMC Genomics">
        <title>Sequencing the genome of Marssonina brunnea reveals fungus-poplar co-evolution.</title>
        <authorList>
            <person name="Zhu S."/>
            <person name="Cao Y.-Z."/>
            <person name="Jiang C."/>
            <person name="Tan B.-Y."/>
            <person name="Wang Z."/>
            <person name="Feng S."/>
            <person name="Zhang L."/>
            <person name="Su X.-H."/>
            <person name="Brejova B."/>
            <person name="Vinar T."/>
            <person name="Xu M."/>
            <person name="Wang M.-X."/>
            <person name="Zhang S.-G."/>
            <person name="Huang M.-R."/>
            <person name="Wu R."/>
            <person name="Zhou Y."/>
        </authorList>
    </citation>
    <scope>NUCLEOTIDE SEQUENCE [LARGE SCALE GENOMIC DNA]</scope>
    <source>
        <strain evidence="18 19">MB_m1</strain>
    </source>
</reference>
<evidence type="ECO:0000313" key="19">
    <source>
        <dbReference type="Proteomes" id="UP000006753"/>
    </source>
</evidence>
<protein>
    <recommendedName>
        <fullName evidence="4">tripeptidyl-peptidase II</fullName>
        <ecNumber evidence="4">3.4.14.10</ecNumber>
    </recommendedName>
</protein>
<dbReference type="SUPFAM" id="SSF54897">
    <property type="entry name" value="Protease propeptides/inhibitors"/>
    <property type="match status" value="1"/>
</dbReference>
<dbReference type="PANTHER" id="PTHR14218">
    <property type="entry name" value="PROTEASE S8 TRIPEPTIDYL PEPTIDASE I CLN2"/>
    <property type="match status" value="1"/>
</dbReference>
<proteinExistence type="predicted"/>
<evidence type="ECO:0000313" key="18">
    <source>
        <dbReference type="EMBL" id="EKD13429.1"/>
    </source>
</evidence>
<dbReference type="HOGENOM" id="CLU_013783_3_2_1"/>
<keyword evidence="14" id="KW-0325">Glycoprotein</keyword>
<comment type="cofactor">
    <cofactor evidence="15">
        <name>Ca(2+)</name>
        <dbReference type="ChEBI" id="CHEBI:29108"/>
    </cofactor>
    <text evidence="15">Binds 1 Ca(2+) ion per subunit.</text>
</comment>
<accession>K1XLR5</accession>
<dbReference type="AlphaFoldDB" id="K1XLR5"/>
<sequence length="604" mass="64185">MLLPRFILPSALLSLAYATPTLVGNQDAYGHYQVMETVEIPDGYSYQGPADPDTILNLRLIVKSAGASQLSDKLDQISNPTHADYGKHLSQEQLASITEPEAGTVDLLTSWLAAFSGVSGVSHARHASAISFKSTVAAANLMLAANFGIFQVTNGDDSIVRSLHYSLPEYLTQHVGLIHPITFFPKPSAINASPTAKRAPELVNSYHVSRRDADPELLAACTSIYPSCIAKLYNIDYTPPVDERLSGSSLGVVGFLEQTILQSDVTDFVRKYGIAASTRANPGNFTVELVNGGTNIAEFPGAEATLDMQYSMSFTGNLPVVFYSVGGRAPTLDANGDLRPAGTGVNEPYLEWLEYMLAKPDGSIPQVLTISYTDTEQGVPRSYATHVCDLFGRLAARGVSIIDASGDGGIAGQEDFDCVTNDAEKKPTFLPTFPASCPYVTAVGATSGIPAYGSAFSSGGFSNYFEVPAYQKNATASYISYLDGQYDGLYNASGRGIPDVAISGSRYQTENNNVSSGFHPGTSGGTAVFGSMIALVNDARLRAGKPVLGWLNPTLYAAQTSSVWNDIQTGNSYGCGLVFNATEGWDTITGLGTPDFARLMKVLG</sequence>
<feature type="binding site" evidence="15">
    <location>
        <position position="586"/>
    </location>
    <ligand>
        <name>Ca(2+)</name>
        <dbReference type="ChEBI" id="CHEBI:29108"/>
    </ligand>
</feature>
<feature type="active site" description="Charge relay system" evidence="15">
    <location>
        <position position="307"/>
    </location>
</feature>
<evidence type="ECO:0000256" key="9">
    <source>
        <dbReference type="ARBA" id="ARBA00022801"/>
    </source>
</evidence>
<keyword evidence="19" id="KW-1185">Reference proteome</keyword>
<evidence type="ECO:0000256" key="14">
    <source>
        <dbReference type="ARBA" id="ARBA00023180"/>
    </source>
</evidence>
<keyword evidence="7 15" id="KW-0479">Metal-binding</keyword>
<keyword evidence="8 16" id="KW-0732">Signal</keyword>
<dbReference type="FunFam" id="3.40.50.200:FF:000015">
    <property type="entry name" value="Tripeptidyl peptidase A"/>
    <property type="match status" value="1"/>
</dbReference>
<dbReference type="Proteomes" id="UP000006753">
    <property type="component" value="Unassembled WGS sequence"/>
</dbReference>
<dbReference type="OMA" id="CAQAITP"/>
<evidence type="ECO:0000256" key="2">
    <source>
        <dbReference type="ARBA" id="ARBA00002451"/>
    </source>
</evidence>
<evidence type="ECO:0000259" key="17">
    <source>
        <dbReference type="PROSITE" id="PS51695"/>
    </source>
</evidence>
<dbReference type="PANTHER" id="PTHR14218:SF15">
    <property type="entry name" value="TRIPEPTIDYL-PEPTIDASE 1"/>
    <property type="match status" value="1"/>
</dbReference>
<dbReference type="eggNOG" id="ENOG502RS6E">
    <property type="taxonomic scope" value="Eukaryota"/>
</dbReference>
<dbReference type="EC" id="3.4.14.10" evidence="4"/>
<evidence type="ECO:0000256" key="16">
    <source>
        <dbReference type="SAM" id="SignalP"/>
    </source>
</evidence>
<dbReference type="MEROPS" id="S53.010"/>
<keyword evidence="10 15" id="KW-0720">Serine protease</keyword>
<evidence type="ECO:0000256" key="12">
    <source>
        <dbReference type="ARBA" id="ARBA00023026"/>
    </source>
</evidence>
<evidence type="ECO:0000256" key="5">
    <source>
        <dbReference type="ARBA" id="ARBA00022525"/>
    </source>
</evidence>
<evidence type="ECO:0000256" key="11">
    <source>
        <dbReference type="ARBA" id="ARBA00022837"/>
    </source>
</evidence>
<evidence type="ECO:0000256" key="3">
    <source>
        <dbReference type="ARBA" id="ARBA00004239"/>
    </source>
</evidence>
<evidence type="ECO:0000256" key="8">
    <source>
        <dbReference type="ARBA" id="ARBA00022729"/>
    </source>
</evidence>
<evidence type="ECO:0000256" key="4">
    <source>
        <dbReference type="ARBA" id="ARBA00012462"/>
    </source>
</evidence>
<dbReference type="CDD" id="cd11377">
    <property type="entry name" value="Pro-peptidase_S53"/>
    <property type="match status" value="1"/>
</dbReference>
<dbReference type="GeneID" id="18764447"/>